<dbReference type="EMBL" id="OOIN01000015">
    <property type="protein sequence ID" value="SPO26700.1"/>
    <property type="molecule type" value="Genomic_DNA"/>
</dbReference>
<evidence type="ECO:0008006" key="4">
    <source>
        <dbReference type="Google" id="ProtNLM"/>
    </source>
</evidence>
<name>A0A5C3E981_9BASI</name>
<feature type="chain" id="PRO_5023018207" description="Mig1 protein, induced during biotrophic phase" evidence="1">
    <location>
        <begin position="21"/>
        <end position="199"/>
    </location>
</feature>
<protein>
    <recommendedName>
        <fullName evidence="4">Mig1 protein, induced during biotrophic phase</fullName>
    </recommendedName>
</protein>
<proteinExistence type="predicted"/>
<evidence type="ECO:0000256" key="1">
    <source>
        <dbReference type="SAM" id="SignalP"/>
    </source>
</evidence>
<reference evidence="2 3" key="1">
    <citation type="submission" date="2018-03" db="EMBL/GenBank/DDBJ databases">
        <authorList>
            <person name="Guldener U."/>
        </authorList>
    </citation>
    <scope>NUCLEOTIDE SEQUENCE [LARGE SCALE GENOMIC DNA]</scope>
    <source>
        <strain evidence="2 3">NBRC100155</strain>
    </source>
</reference>
<accession>A0A5C3E981</accession>
<evidence type="ECO:0000313" key="3">
    <source>
        <dbReference type="Proteomes" id="UP000324022"/>
    </source>
</evidence>
<evidence type="ECO:0000313" key="2">
    <source>
        <dbReference type="EMBL" id="SPO26700.1"/>
    </source>
</evidence>
<gene>
    <name evidence="2" type="ORF">UTRI_10155</name>
</gene>
<organism evidence="2 3">
    <name type="scientific">Ustilago trichophora</name>
    <dbReference type="NCBI Taxonomy" id="86804"/>
    <lineage>
        <taxon>Eukaryota</taxon>
        <taxon>Fungi</taxon>
        <taxon>Dikarya</taxon>
        <taxon>Basidiomycota</taxon>
        <taxon>Ustilaginomycotina</taxon>
        <taxon>Ustilaginomycetes</taxon>
        <taxon>Ustilaginales</taxon>
        <taxon>Ustilaginaceae</taxon>
        <taxon>Ustilago</taxon>
    </lineage>
</organism>
<keyword evidence="1" id="KW-0732">Signal</keyword>
<sequence>MHWATLKIILATLYIPLILPMVLTNGQEECSIRTVPYPRNRDFLDLCGREPNAPVAAKNAKHPCFKLETSDLHDTRLTPYPGEYDDFPDTNVIIKDGDLTHFTFLDATKITRIFWNEAGIQLSYFPHPRSENKPGCYEVELSVWQILGWRMYVQEEKGDRIVADSEVSSEGTGIVCTKWARVTLEKIPNYNPDFSDQRN</sequence>
<dbReference type="Proteomes" id="UP000324022">
    <property type="component" value="Unassembled WGS sequence"/>
</dbReference>
<keyword evidence="3" id="KW-1185">Reference proteome</keyword>
<dbReference type="AlphaFoldDB" id="A0A5C3E981"/>
<feature type="signal peptide" evidence="1">
    <location>
        <begin position="1"/>
        <end position="20"/>
    </location>
</feature>